<evidence type="ECO:0000313" key="4">
    <source>
        <dbReference type="Proteomes" id="UP000708148"/>
    </source>
</evidence>
<dbReference type="SUPFAM" id="SSF49562">
    <property type="entry name" value="C2 domain (Calcium/lipid-binding domain, CaLB)"/>
    <property type="match status" value="1"/>
</dbReference>
<dbReference type="Proteomes" id="UP000708148">
    <property type="component" value="Unassembled WGS sequence"/>
</dbReference>
<evidence type="ECO:0000256" key="1">
    <source>
        <dbReference type="SAM" id="MobiDB-lite"/>
    </source>
</evidence>
<dbReference type="Gene3D" id="2.60.40.150">
    <property type="entry name" value="C2 domain"/>
    <property type="match status" value="1"/>
</dbReference>
<evidence type="ECO:0000313" key="3">
    <source>
        <dbReference type="EMBL" id="CAD7700051.1"/>
    </source>
</evidence>
<feature type="compositionally biased region" description="Pro residues" evidence="1">
    <location>
        <begin position="17"/>
        <end position="27"/>
    </location>
</feature>
<dbReference type="InterPro" id="IPR000008">
    <property type="entry name" value="C2_dom"/>
</dbReference>
<dbReference type="PROSITE" id="PS50004">
    <property type="entry name" value="C2"/>
    <property type="match status" value="1"/>
</dbReference>
<dbReference type="SMART" id="SM00239">
    <property type="entry name" value="C2"/>
    <property type="match status" value="1"/>
</dbReference>
<feature type="domain" description="C2" evidence="2">
    <location>
        <begin position="130"/>
        <end position="246"/>
    </location>
</feature>
<dbReference type="PANTHER" id="PTHR47759">
    <property type="entry name" value="OS04G0509100 PROTEIN"/>
    <property type="match status" value="1"/>
</dbReference>
<dbReference type="PANTHER" id="PTHR47759:SF2">
    <property type="entry name" value="TRIGLYCERIDE LIPASE"/>
    <property type="match status" value="1"/>
</dbReference>
<proteinExistence type="predicted"/>
<dbReference type="EMBL" id="CAJHUC010001167">
    <property type="protein sequence ID" value="CAD7700051.1"/>
    <property type="molecule type" value="Genomic_DNA"/>
</dbReference>
<accession>A0A8S1IZ34</accession>
<gene>
    <name evidence="3" type="ORF">OSTQU699_LOCUS5410</name>
</gene>
<sequence length="265" mass="29238">MPLSCPFPNQGCRPQAAHPPPPCSPLPPTFGSTRTMFKIHVNHNQLHSYRPVLGHGTRLPGIRWNHARERRAFTRHMCSASREGVTQQADLSAGFNLQTAVNLACCAFESYLDPPVEDQSLWQVHTSANGVKTTYVERRFLTDSFDGLVSVEVMSASDLPERDTLGGSNPYAVVSIGESSGRTETVAWGAEPTFNEKFYLFVRSPEKDVLVVRMFDEDPAKSDDSLGAAMLPVRSLLDGKHHDLEMELRGDGGGGKLKLSARFLR</sequence>
<dbReference type="OrthoDB" id="67700at2759"/>
<keyword evidence="4" id="KW-1185">Reference proteome</keyword>
<dbReference type="AlphaFoldDB" id="A0A8S1IZ34"/>
<reference evidence="3" key="1">
    <citation type="submission" date="2020-12" db="EMBL/GenBank/DDBJ databases">
        <authorList>
            <person name="Iha C."/>
        </authorList>
    </citation>
    <scope>NUCLEOTIDE SEQUENCE</scope>
</reference>
<feature type="region of interest" description="Disordered" evidence="1">
    <location>
        <begin position="1"/>
        <end position="27"/>
    </location>
</feature>
<dbReference type="Pfam" id="PF00168">
    <property type="entry name" value="C2"/>
    <property type="match status" value="1"/>
</dbReference>
<dbReference type="CDD" id="cd00030">
    <property type="entry name" value="C2"/>
    <property type="match status" value="1"/>
</dbReference>
<comment type="caution">
    <text evidence="3">The sequence shown here is derived from an EMBL/GenBank/DDBJ whole genome shotgun (WGS) entry which is preliminary data.</text>
</comment>
<evidence type="ECO:0000259" key="2">
    <source>
        <dbReference type="PROSITE" id="PS50004"/>
    </source>
</evidence>
<protein>
    <recommendedName>
        <fullName evidence="2">C2 domain-containing protein</fullName>
    </recommendedName>
</protein>
<name>A0A8S1IZ34_9CHLO</name>
<dbReference type="InterPro" id="IPR035892">
    <property type="entry name" value="C2_domain_sf"/>
</dbReference>
<organism evidence="3 4">
    <name type="scientific">Ostreobium quekettii</name>
    <dbReference type="NCBI Taxonomy" id="121088"/>
    <lineage>
        <taxon>Eukaryota</taxon>
        <taxon>Viridiplantae</taxon>
        <taxon>Chlorophyta</taxon>
        <taxon>core chlorophytes</taxon>
        <taxon>Ulvophyceae</taxon>
        <taxon>TCBD clade</taxon>
        <taxon>Bryopsidales</taxon>
        <taxon>Ostreobineae</taxon>
        <taxon>Ostreobiaceae</taxon>
        <taxon>Ostreobium</taxon>
    </lineage>
</organism>